<dbReference type="OrthoDB" id="5354816at2"/>
<dbReference type="AlphaFoldDB" id="L2F8X3"/>
<dbReference type="InterPro" id="IPR035944">
    <property type="entry name" value="YfbM-like_sf"/>
</dbReference>
<proteinExistence type="predicted"/>
<keyword evidence="2" id="KW-1185">Reference proteome</keyword>
<dbReference type="STRING" id="1230338.MOMA_00890"/>
<dbReference type="RefSeq" id="WP_009501322.1">
    <property type="nucleotide sequence ID" value="NZ_ANIN01000001.1"/>
</dbReference>
<dbReference type="InterPro" id="IPR015068">
    <property type="entry name" value="DUF1877"/>
</dbReference>
<comment type="caution">
    <text evidence="1">The sequence shown here is derived from an EMBL/GenBank/DDBJ whole genome shotgun (WGS) entry which is preliminary data.</text>
</comment>
<dbReference type="Proteomes" id="UP000023795">
    <property type="component" value="Unassembled WGS sequence"/>
</dbReference>
<reference evidence="1 2" key="1">
    <citation type="journal article" date="2013" name="Genome Announc.">
        <title>Genome Sequence of Moraxella macacae 0408225, a Novel Bacterial Species Isolated from a Cynomolgus Macaque with Epistaxis.</title>
        <authorList>
            <person name="Ladner J.T."/>
            <person name="Whitehouse C.A."/>
            <person name="Koroleva G.I."/>
            <person name="Palacios G.F."/>
        </authorList>
    </citation>
    <scope>NUCLEOTIDE SEQUENCE [LARGE SCALE GENOMIC DNA]</scope>
    <source>
        <strain evidence="1 2">0408225</strain>
    </source>
</reference>
<dbReference type="PATRIC" id="fig|1230338.3.peg.191"/>
<dbReference type="EMBL" id="ANIN01000001">
    <property type="protein sequence ID" value="ELA08923.1"/>
    <property type="molecule type" value="Genomic_DNA"/>
</dbReference>
<evidence type="ECO:0008006" key="3">
    <source>
        <dbReference type="Google" id="ProtNLM"/>
    </source>
</evidence>
<evidence type="ECO:0000313" key="2">
    <source>
        <dbReference type="Proteomes" id="UP000023795"/>
    </source>
</evidence>
<evidence type="ECO:0000313" key="1">
    <source>
        <dbReference type="EMBL" id="ELA08923.1"/>
    </source>
</evidence>
<protein>
    <recommendedName>
        <fullName evidence="3">DUF1877 family protein</fullName>
    </recommendedName>
</protein>
<organism evidence="1 2">
    <name type="scientific">Moraxella macacae 0408225</name>
    <dbReference type="NCBI Taxonomy" id="1230338"/>
    <lineage>
        <taxon>Bacteria</taxon>
        <taxon>Pseudomonadati</taxon>
        <taxon>Pseudomonadota</taxon>
        <taxon>Gammaproteobacteria</taxon>
        <taxon>Moraxellales</taxon>
        <taxon>Moraxellaceae</taxon>
        <taxon>Moraxella</taxon>
    </lineage>
</organism>
<sequence length="167" mass="18772">MIAQYLLVDNNTLQQLKNCPDNARFEQLEALTQKADDGDLVDLGKLWDVLHFALTEKSATTPVPNSALSEFVVGVETFSDDEDGDFIAFCEWSQVIEIADALGQVNFSKRLDKMLMKQLRQQKIFPNGIWQGKKQALDKELLASFQELRDLYDKAVDTGANIVVSIC</sequence>
<dbReference type="SUPFAM" id="SSF111069">
    <property type="entry name" value="Hypothetical protein yfbM"/>
    <property type="match status" value="1"/>
</dbReference>
<accession>L2F8X3</accession>
<name>L2F8X3_9GAMM</name>
<dbReference type="Pfam" id="PF08974">
    <property type="entry name" value="DUF1877"/>
    <property type="match status" value="1"/>
</dbReference>
<gene>
    <name evidence="1" type="ORF">MOMA_00890</name>
</gene>
<dbReference type="Gene3D" id="3.40.1760.10">
    <property type="entry name" value="YfbM-like super family"/>
    <property type="match status" value="1"/>
</dbReference>